<evidence type="ECO:0000313" key="6">
    <source>
        <dbReference type="Proteomes" id="UP000663090"/>
    </source>
</evidence>
<reference evidence="5 6" key="1">
    <citation type="submission" date="2021-02" db="EMBL/GenBank/DDBJ databases">
        <title>De Novo genome assembly of isolated myxobacteria.</title>
        <authorList>
            <person name="Stevens D.C."/>
        </authorList>
    </citation>
    <scope>NUCLEOTIDE SEQUENCE [LARGE SCALE GENOMIC DNA]</scope>
    <source>
        <strain evidence="5 6">SCHIC003</strain>
    </source>
</reference>
<proteinExistence type="predicted"/>
<keyword evidence="2" id="KW-0238">DNA-binding</keyword>
<keyword evidence="6" id="KW-1185">Reference proteome</keyword>
<dbReference type="InterPro" id="IPR016032">
    <property type="entry name" value="Sig_transdc_resp-reg_C-effctor"/>
</dbReference>
<evidence type="ECO:0000313" key="5">
    <source>
        <dbReference type="EMBL" id="QSQ14831.1"/>
    </source>
</evidence>
<evidence type="ECO:0000256" key="3">
    <source>
        <dbReference type="ARBA" id="ARBA00023163"/>
    </source>
</evidence>
<dbReference type="PROSITE" id="PS50043">
    <property type="entry name" value="HTH_LUXR_2"/>
    <property type="match status" value="1"/>
</dbReference>
<gene>
    <name evidence="5" type="ORF">JY572_01695</name>
</gene>
<dbReference type="Gene3D" id="1.10.10.10">
    <property type="entry name" value="Winged helix-like DNA-binding domain superfamily/Winged helix DNA-binding domain"/>
    <property type="match status" value="1"/>
</dbReference>
<evidence type="ECO:0000259" key="4">
    <source>
        <dbReference type="PROSITE" id="PS50043"/>
    </source>
</evidence>
<dbReference type="InterPro" id="IPR036388">
    <property type="entry name" value="WH-like_DNA-bd_sf"/>
</dbReference>
<organism evidence="5 6">
    <name type="scientific">Myxococcus landrumensis</name>
    <dbReference type="NCBI Taxonomy" id="2813577"/>
    <lineage>
        <taxon>Bacteria</taxon>
        <taxon>Pseudomonadati</taxon>
        <taxon>Myxococcota</taxon>
        <taxon>Myxococcia</taxon>
        <taxon>Myxococcales</taxon>
        <taxon>Cystobacterineae</taxon>
        <taxon>Myxococcaceae</taxon>
        <taxon>Myxococcus</taxon>
    </lineage>
</organism>
<protein>
    <submittedName>
        <fullName evidence="5">Helix-turn-helix transcriptional regulator</fullName>
    </submittedName>
</protein>
<dbReference type="EMBL" id="CP071091">
    <property type="protein sequence ID" value="QSQ14831.1"/>
    <property type="molecule type" value="Genomic_DNA"/>
</dbReference>
<sequence length="363" mass="40772">MDSPVDLTSLEARHFGAVMDALLSSCDLPTMLGNLRDALPRLVAADCVALCVSRPGSAADYEWMVSGGPAKLLNEYAALASDDFVRPAVLQAPGTVLRDSEMLPSGTVKETAMFRRSQQLALQLHRVQAVVLTQQRDWHAGLTLYRNRDTAFSDRDRDLQQMMTPLIAKAVINCRHFETQALGTALLDELMLRQDGAYLVVDSHLREKLRTPRAQAILERWFKPNDLDASGLPTKLVERLRFLDRTVSPPPGTDVLQDSPPGGPFTARFSRLPSRDGSRLWALTLYSPLDKLPFPHELEKGLTLREREVLMLVLENLEYKEIAERLGITLLTARTHIKRAFKKLSVDTRDDLLFQIAKRLRPV</sequence>
<dbReference type="CDD" id="cd06170">
    <property type="entry name" value="LuxR_C_like"/>
    <property type="match status" value="1"/>
</dbReference>
<dbReference type="Proteomes" id="UP000663090">
    <property type="component" value="Chromosome"/>
</dbReference>
<dbReference type="SMART" id="SM00421">
    <property type="entry name" value="HTH_LUXR"/>
    <property type="match status" value="1"/>
</dbReference>
<dbReference type="SUPFAM" id="SSF55781">
    <property type="entry name" value="GAF domain-like"/>
    <property type="match status" value="1"/>
</dbReference>
<dbReference type="PANTHER" id="PTHR44688:SF16">
    <property type="entry name" value="DNA-BINDING TRANSCRIPTIONAL ACTIVATOR DEVR_DOSR"/>
    <property type="match status" value="1"/>
</dbReference>
<keyword evidence="1" id="KW-0805">Transcription regulation</keyword>
<dbReference type="PRINTS" id="PR00038">
    <property type="entry name" value="HTHLUXR"/>
</dbReference>
<keyword evidence="3" id="KW-0804">Transcription</keyword>
<dbReference type="SUPFAM" id="SSF46894">
    <property type="entry name" value="C-terminal effector domain of the bipartite response regulators"/>
    <property type="match status" value="1"/>
</dbReference>
<accession>A0ABX7N7V5</accession>
<evidence type="ECO:0000256" key="2">
    <source>
        <dbReference type="ARBA" id="ARBA00023125"/>
    </source>
</evidence>
<dbReference type="RefSeq" id="WP_206716588.1">
    <property type="nucleotide sequence ID" value="NZ_CP071091.1"/>
</dbReference>
<evidence type="ECO:0000256" key="1">
    <source>
        <dbReference type="ARBA" id="ARBA00023015"/>
    </source>
</evidence>
<dbReference type="InterPro" id="IPR000792">
    <property type="entry name" value="Tscrpt_reg_LuxR_C"/>
</dbReference>
<name>A0ABX7N7V5_9BACT</name>
<dbReference type="PANTHER" id="PTHR44688">
    <property type="entry name" value="DNA-BINDING TRANSCRIPTIONAL ACTIVATOR DEVR_DOSR"/>
    <property type="match status" value="1"/>
</dbReference>
<dbReference type="Pfam" id="PF08281">
    <property type="entry name" value="Sigma70_r4_2"/>
    <property type="match status" value="1"/>
</dbReference>
<feature type="domain" description="HTH luxR-type" evidence="4">
    <location>
        <begin position="295"/>
        <end position="361"/>
    </location>
</feature>
<dbReference type="InterPro" id="IPR013249">
    <property type="entry name" value="RNA_pol_sigma70_r4_t2"/>
</dbReference>